<proteinExistence type="predicted"/>
<dbReference type="Proteomes" id="UP000295620">
    <property type="component" value="Unassembled WGS sequence"/>
</dbReference>
<dbReference type="SUPFAM" id="SSF52540">
    <property type="entry name" value="P-loop containing nucleoside triphosphate hydrolases"/>
    <property type="match status" value="1"/>
</dbReference>
<dbReference type="InterPro" id="IPR050445">
    <property type="entry name" value="Bact_polysacc_biosynth/exp"/>
</dbReference>
<dbReference type="PANTHER" id="PTHR32309:SF31">
    <property type="entry name" value="CAPSULAR EXOPOLYSACCHARIDE FAMILY"/>
    <property type="match status" value="1"/>
</dbReference>
<protein>
    <submittedName>
        <fullName evidence="2">Mrp family chromosome partitioning ATPase</fullName>
    </submittedName>
</protein>
<organism evidence="2 3">
    <name type="scientific">Pedobacter metabolipauper</name>
    <dbReference type="NCBI Taxonomy" id="425513"/>
    <lineage>
        <taxon>Bacteria</taxon>
        <taxon>Pseudomonadati</taxon>
        <taxon>Bacteroidota</taxon>
        <taxon>Sphingobacteriia</taxon>
        <taxon>Sphingobacteriales</taxon>
        <taxon>Sphingobacteriaceae</taxon>
        <taxon>Pedobacter</taxon>
    </lineage>
</organism>
<comment type="caution">
    <text evidence="2">The sequence shown here is derived from an EMBL/GenBank/DDBJ whole genome shotgun (WGS) entry which is preliminary data.</text>
</comment>
<dbReference type="AlphaFoldDB" id="A0A4R6T3R5"/>
<evidence type="ECO:0000313" key="2">
    <source>
        <dbReference type="EMBL" id="TDQ12011.1"/>
    </source>
</evidence>
<dbReference type="Gene3D" id="3.40.50.300">
    <property type="entry name" value="P-loop containing nucleotide triphosphate hydrolases"/>
    <property type="match status" value="1"/>
</dbReference>
<keyword evidence="3" id="KW-1185">Reference proteome</keyword>
<evidence type="ECO:0000313" key="3">
    <source>
        <dbReference type="Proteomes" id="UP000295620"/>
    </source>
</evidence>
<feature type="transmembrane region" description="Helical" evidence="1">
    <location>
        <begin position="454"/>
        <end position="477"/>
    </location>
</feature>
<feature type="transmembrane region" description="Helical" evidence="1">
    <location>
        <begin position="14"/>
        <end position="33"/>
    </location>
</feature>
<sequence length="721" mass="82248">MTEVFKFLKFLKQFRLLLIIVPIISVIITYFLVRNLKSVYMSQAQISTGIVDETSQQSVIIQTIQGDQVRQQFSNLLEMIKMKRVLNQVSYLLIIHDLTSDKPFKAKSKLLESLVPEARKHALDVYRKKYALNEELSVSNPDENGLYKVIESMGYHADEIRGKLLTFRSGDSDFITVQIEAESPDLSAFLVNTISTEFIKSYGVLLKANQVKANNFLRDLLREKTDTLALKMADLRSYKIRNGVLNLSEQSKQLYTLILEYDTKKQEAIEKTSSYAGALNEIDRKFNPQERSYIEAKLSKLNQSIINTKEELSSLYTLYLNNDLDEGYKKSYDSLSSRLTEQINRSSDEYVTNPFNTKQELISQKLNLEIQMDISRYSINSLENKIRSLTSQFTLLVPKEAEVQTLEMNVDIASKEYLDILNKYNLSSLETGFESKMNLVQLGVGGLAQPSKKVLLVILSAVISFSFCVLALFIIFLSDTSIATTRELYKATDGPILGVVSKLENQSVDLRGLWKSELEDAELIEFRNQLRSLRYEIESVMKDKVLLVTSVNSQVGKTFVSFSLAYAWKMTNLKVLLIDGNFKNPHISNSSTSTAYLEDFLQDKIHINDYVEPGTIDVLKNRGEDISLMELVGYDKIKSKLDWAKSRYDFVIIETGALSEVMQSKEWLSFSSDTVTVFKSGKTISEKDNNYISLLKNSGSFRGWILNMVTKANNQQEFFKL</sequence>
<dbReference type="OrthoDB" id="972983at2"/>
<dbReference type="InterPro" id="IPR027417">
    <property type="entry name" value="P-loop_NTPase"/>
</dbReference>
<gene>
    <name evidence="2" type="ORF">ATK78_1141</name>
</gene>
<dbReference type="EMBL" id="SNYC01000003">
    <property type="protein sequence ID" value="TDQ12011.1"/>
    <property type="molecule type" value="Genomic_DNA"/>
</dbReference>
<dbReference type="PANTHER" id="PTHR32309">
    <property type="entry name" value="TYROSINE-PROTEIN KINASE"/>
    <property type="match status" value="1"/>
</dbReference>
<evidence type="ECO:0000256" key="1">
    <source>
        <dbReference type="SAM" id="Phobius"/>
    </source>
</evidence>
<keyword evidence="1" id="KW-1133">Transmembrane helix</keyword>
<reference evidence="2 3" key="1">
    <citation type="submission" date="2019-03" db="EMBL/GenBank/DDBJ databases">
        <title>Genomic Encyclopedia of Archaeal and Bacterial Type Strains, Phase II (KMG-II): from individual species to whole genera.</title>
        <authorList>
            <person name="Goeker M."/>
        </authorList>
    </citation>
    <scope>NUCLEOTIDE SEQUENCE [LARGE SCALE GENOMIC DNA]</scope>
    <source>
        <strain evidence="2 3">DSM 19035</strain>
    </source>
</reference>
<dbReference type="RefSeq" id="WP_133575038.1">
    <property type="nucleotide sequence ID" value="NZ_SNYC01000003.1"/>
</dbReference>
<keyword evidence="1" id="KW-0472">Membrane</keyword>
<name>A0A4R6T3R5_9SPHI</name>
<keyword evidence="1" id="KW-0812">Transmembrane</keyword>
<accession>A0A4R6T3R5</accession>